<organism evidence="1 2">
    <name type="scientific">Sinomicrobium oceani</name>
    <dbReference type="NCBI Taxonomy" id="1150368"/>
    <lineage>
        <taxon>Bacteria</taxon>
        <taxon>Pseudomonadati</taxon>
        <taxon>Bacteroidota</taxon>
        <taxon>Flavobacteriia</taxon>
        <taxon>Flavobacteriales</taxon>
        <taxon>Flavobacteriaceae</taxon>
        <taxon>Sinomicrobium</taxon>
    </lineage>
</organism>
<proteinExistence type="predicted"/>
<dbReference type="RefSeq" id="WP_217652357.1">
    <property type="nucleotide sequence ID" value="NZ_FPJE01000009.1"/>
</dbReference>
<sequence>MCFKPLFPVLEYTVNYDYITTVLCINKERPKLQCNGKCFLMKAIAREVSGNDDKKRNDTSRNTELSLLYLEKDVNISLLTGPEFYRNKNAFFSYNNIYFYLTADRPLRPPIVLS</sequence>
<gene>
    <name evidence="1" type="ORF">SAMN02927921_01924</name>
</gene>
<evidence type="ECO:0000313" key="2">
    <source>
        <dbReference type="Proteomes" id="UP000182248"/>
    </source>
</evidence>
<protein>
    <submittedName>
        <fullName evidence="1">Uncharacterized protein</fullName>
    </submittedName>
</protein>
<dbReference type="STRING" id="1150368.SAMN02927921_01924"/>
<name>A0A1K1PQ33_9FLAO</name>
<accession>A0A1K1PQ33</accession>
<reference evidence="1 2" key="1">
    <citation type="submission" date="2016-11" db="EMBL/GenBank/DDBJ databases">
        <authorList>
            <person name="Jaros S."/>
            <person name="Januszkiewicz K."/>
            <person name="Wedrychowicz H."/>
        </authorList>
    </citation>
    <scope>NUCLEOTIDE SEQUENCE [LARGE SCALE GENOMIC DNA]</scope>
    <source>
        <strain evidence="1 2">CGMCC 1.12145</strain>
    </source>
</reference>
<dbReference type="EMBL" id="FPJE01000009">
    <property type="protein sequence ID" value="SFW49649.1"/>
    <property type="molecule type" value="Genomic_DNA"/>
</dbReference>
<dbReference type="AlphaFoldDB" id="A0A1K1PQ33"/>
<dbReference type="Proteomes" id="UP000182248">
    <property type="component" value="Unassembled WGS sequence"/>
</dbReference>
<evidence type="ECO:0000313" key="1">
    <source>
        <dbReference type="EMBL" id="SFW49649.1"/>
    </source>
</evidence>
<keyword evidence="2" id="KW-1185">Reference proteome</keyword>